<evidence type="ECO:0000256" key="8">
    <source>
        <dbReference type="SAM" id="Phobius"/>
    </source>
</evidence>
<dbReference type="PANTHER" id="PTHR31595:SF67">
    <property type="entry name" value="WAX SYNTHASE DOMAIN-CONTAINING PROTEIN"/>
    <property type="match status" value="1"/>
</dbReference>
<dbReference type="InterPro" id="IPR044851">
    <property type="entry name" value="Wax_synthase"/>
</dbReference>
<protein>
    <submittedName>
        <fullName evidence="10">Membrane bound O-acyl transferase family-domain-containing protein</fullName>
    </submittedName>
</protein>
<dbReference type="PANTHER" id="PTHR31595">
    <property type="entry name" value="LONG-CHAIN-ALCOHOL O-FATTY-ACYLTRANSFERASE 3-RELATED"/>
    <property type="match status" value="1"/>
</dbReference>
<comment type="subcellular location">
    <subcellularLocation>
        <location evidence="1">Membrane</location>
        <topology evidence="1">Multi-pass membrane protein</topology>
    </subcellularLocation>
</comment>
<keyword evidence="5 8" id="KW-1133">Transmembrane helix</keyword>
<evidence type="ECO:0000313" key="10">
    <source>
        <dbReference type="EMBL" id="KAK8874915.1"/>
    </source>
</evidence>
<organism evidence="10 11">
    <name type="scientific">Apiospora arundinis</name>
    <dbReference type="NCBI Taxonomy" id="335852"/>
    <lineage>
        <taxon>Eukaryota</taxon>
        <taxon>Fungi</taxon>
        <taxon>Dikarya</taxon>
        <taxon>Ascomycota</taxon>
        <taxon>Pezizomycotina</taxon>
        <taxon>Sordariomycetes</taxon>
        <taxon>Xylariomycetidae</taxon>
        <taxon>Amphisphaeriales</taxon>
        <taxon>Apiosporaceae</taxon>
        <taxon>Apiospora</taxon>
    </lineage>
</organism>
<keyword evidence="6 8" id="KW-0472">Membrane</keyword>
<proteinExistence type="inferred from homology"/>
<evidence type="ECO:0000256" key="6">
    <source>
        <dbReference type="ARBA" id="ARBA00023136"/>
    </source>
</evidence>
<dbReference type="EMBL" id="JAPCWZ010000003">
    <property type="protein sequence ID" value="KAK8874915.1"/>
    <property type="molecule type" value="Genomic_DNA"/>
</dbReference>
<evidence type="ECO:0000256" key="2">
    <source>
        <dbReference type="ARBA" id="ARBA00007282"/>
    </source>
</evidence>
<dbReference type="InterPro" id="IPR032805">
    <property type="entry name" value="Wax_synthase_dom"/>
</dbReference>
<sequence length="611" mass="68455">MTPLIGGADLADTYRQLYRDRAQQEIAAGNKIPFLTPFHFVSTLLIPPLYLAIPHKNQPWLYHARWLVLALCLYCNAQMVLHSASGNPAMSYSAGLIAAWSTIHSFSILVWTRPQWDAKRVERYRRTPSEVTDVPQGNGVGSLQDQPNGNGHVKDAIETNGNGNGMKHMNGHANSHANGHASQTSTEASTPQSAAVSSNGHAMNGHMSNGLRERHPADKEKLHQRSLGSVVESHGGSEAGHQQDFVYKWQEFPEDAPFATRFDWAFDMASQMRMTGWNWAIRVIPPYYPPPMESDGKTQAPLDAIPNSTQEGYTRYRTRGEFVMNCIFTRTLPCYLIVDLCAALMTQDPYFILGPEHNEPLPANLAALPPAALALRRTVICFPAVLFAIDLAFSAGALALACFGPPIIGFRADPWHLPTANGSFVAGVLDKGLEGFWGQWWHQTFRFGFSAPTNWLVRKGYLKRGSPLHAFAGAIVAFGLSGFIHAMGSYSTVPATRWWDPPIFFMLAGLGAQIQRTLARHVFRSQIRDYAPRWLRRAGNLVFTFVWMHLISSYLLDDFGRSGLWLWEPVPFSFARMLGLGTPGTSWWRWKAWLLPTWHWGRHWWETGLAM</sequence>
<feature type="region of interest" description="Disordered" evidence="7">
    <location>
        <begin position="127"/>
        <end position="239"/>
    </location>
</feature>
<keyword evidence="11" id="KW-1185">Reference proteome</keyword>
<reference evidence="10 11" key="1">
    <citation type="journal article" date="2024" name="IMA Fungus">
        <title>Apiospora arundinis, a panoply of carbohydrate-active enzymes and secondary metabolites.</title>
        <authorList>
            <person name="Sorensen T."/>
            <person name="Petersen C."/>
            <person name="Muurmann A.T."/>
            <person name="Christiansen J.V."/>
            <person name="Brundto M.L."/>
            <person name="Overgaard C.K."/>
            <person name="Boysen A.T."/>
            <person name="Wollenberg R.D."/>
            <person name="Larsen T.O."/>
            <person name="Sorensen J.L."/>
            <person name="Nielsen K.L."/>
            <person name="Sondergaard T.E."/>
        </authorList>
    </citation>
    <scope>NUCLEOTIDE SEQUENCE [LARGE SCALE GENOMIC DNA]</scope>
    <source>
        <strain evidence="10 11">AAU 773</strain>
    </source>
</reference>
<feature type="transmembrane region" description="Helical" evidence="8">
    <location>
        <begin position="468"/>
        <end position="487"/>
    </location>
</feature>
<feature type="transmembrane region" description="Helical" evidence="8">
    <location>
        <begin position="499"/>
        <end position="518"/>
    </location>
</feature>
<feature type="transmembrane region" description="Helical" evidence="8">
    <location>
        <begin position="538"/>
        <end position="556"/>
    </location>
</feature>
<gene>
    <name evidence="10" type="ORF">PGQ11_005429</name>
</gene>
<evidence type="ECO:0000256" key="3">
    <source>
        <dbReference type="ARBA" id="ARBA00022679"/>
    </source>
</evidence>
<name>A0ABR2JCE8_9PEZI</name>
<comment type="caution">
    <text evidence="10">The sequence shown here is derived from an EMBL/GenBank/DDBJ whole genome shotgun (WGS) entry which is preliminary data.</text>
</comment>
<evidence type="ECO:0000256" key="4">
    <source>
        <dbReference type="ARBA" id="ARBA00022692"/>
    </source>
</evidence>
<feature type="domain" description="Wax synthase" evidence="9">
    <location>
        <begin position="431"/>
        <end position="506"/>
    </location>
</feature>
<evidence type="ECO:0000259" key="9">
    <source>
        <dbReference type="Pfam" id="PF13813"/>
    </source>
</evidence>
<keyword evidence="4 8" id="KW-0812">Transmembrane</keyword>
<dbReference type="Pfam" id="PF13813">
    <property type="entry name" value="MBOAT_2"/>
    <property type="match status" value="1"/>
</dbReference>
<feature type="compositionally biased region" description="Polar residues" evidence="7">
    <location>
        <begin position="173"/>
        <end position="201"/>
    </location>
</feature>
<keyword evidence="3 10" id="KW-0808">Transferase</keyword>
<evidence type="ECO:0000256" key="5">
    <source>
        <dbReference type="ARBA" id="ARBA00022989"/>
    </source>
</evidence>
<evidence type="ECO:0000256" key="1">
    <source>
        <dbReference type="ARBA" id="ARBA00004141"/>
    </source>
</evidence>
<evidence type="ECO:0000313" key="11">
    <source>
        <dbReference type="Proteomes" id="UP001390339"/>
    </source>
</evidence>
<feature type="compositionally biased region" description="Basic and acidic residues" evidence="7">
    <location>
        <begin position="211"/>
        <end position="223"/>
    </location>
</feature>
<evidence type="ECO:0000256" key="7">
    <source>
        <dbReference type="SAM" id="MobiDB-lite"/>
    </source>
</evidence>
<dbReference type="Proteomes" id="UP001390339">
    <property type="component" value="Unassembled WGS sequence"/>
</dbReference>
<comment type="similarity">
    <text evidence="2">Belongs to the wax synthase family.</text>
</comment>
<dbReference type="GO" id="GO:0016740">
    <property type="term" value="F:transferase activity"/>
    <property type="evidence" value="ECO:0007669"/>
    <property type="project" value="UniProtKB-KW"/>
</dbReference>
<accession>A0ABR2JCE8</accession>